<keyword evidence="2" id="KW-1185">Reference proteome</keyword>
<accession>A0ABR6BMP7</accession>
<dbReference type="Gene3D" id="3.40.50.150">
    <property type="entry name" value="Vaccinia Virus protein VP39"/>
    <property type="match status" value="1"/>
</dbReference>
<dbReference type="RefSeq" id="WP_025355041.1">
    <property type="nucleotide sequence ID" value="NZ_BAAABQ010000025.1"/>
</dbReference>
<gene>
    <name evidence="1" type="ORF">BC739_005040</name>
</gene>
<dbReference type="InterPro" id="IPR006764">
    <property type="entry name" value="SAM_dep_MeTrfase_SAV2177_type"/>
</dbReference>
<protein>
    <submittedName>
        <fullName evidence="1">SAM-dependent methyltransferase</fullName>
    </submittedName>
</protein>
<dbReference type="GO" id="GO:0032259">
    <property type="term" value="P:methylation"/>
    <property type="evidence" value="ECO:0007669"/>
    <property type="project" value="UniProtKB-KW"/>
</dbReference>
<evidence type="ECO:0000313" key="2">
    <source>
        <dbReference type="Proteomes" id="UP000517916"/>
    </source>
</evidence>
<name>A0ABR6BMP7_9PSEU</name>
<organism evidence="1 2">
    <name type="scientific">Kutzneria viridogrisea</name>
    <dbReference type="NCBI Taxonomy" id="47990"/>
    <lineage>
        <taxon>Bacteria</taxon>
        <taxon>Bacillati</taxon>
        <taxon>Actinomycetota</taxon>
        <taxon>Actinomycetes</taxon>
        <taxon>Pseudonocardiales</taxon>
        <taxon>Pseudonocardiaceae</taxon>
        <taxon>Kutzneria</taxon>
    </lineage>
</organism>
<comment type="caution">
    <text evidence="1">The sequence shown here is derived from an EMBL/GenBank/DDBJ whole genome shotgun (WGS) entry which is preliminary data.</text>
</comment>
<reference evidence="1 2" key="1">
    <citation type="submission" date="2020-08" db="EMBL/GenBank/DDBJ databases">
        <title>Genomic Encyclopedia of Archaeal and Bacterial Type Strains, Phase II (KMG-II): from individual species to whole genera.</title>
        <authorList>
            <person name="Goeker M."/>
        </authorList>
    </citation>
    <scope>NUCLEOTIDE SEQUENCE [LARGE SCALE GENOMIC DNA]</scope>
    <source>
        <strain evidence="1 2">DSM 43850</strain>
    </source>
</reference>
<dbReference type="PIRSF" id="PIRSF017393">
    <property type="entry name" value="MTase_SAV2177"/>
    <property type="match status" value="1"/>
</dbReference>
<dbReference type="SUPFAM" id="SSF53335">
    <property type="entry name" value="S-adenosyl-L-methionine-dependent methyltransferases"/>
    <property type="match status" value="1"/>
</dbReference>
<proteinExistence type="predicted"/>
<dbReference type="EMBL" id="JACJID010000003">
    <property type="protein sequence ID" value="MBA8927834.1"/>
    <property type="molecule type" value="Genomic_DNA"/>
</dbReference>
<dbReference type="Pfam" id="PF04672">
    <property type="entry name" value="Methyltransf_19"/>
    <property type="match status" value="1"/>
</dbReference>
<dbReference type="GO" id="GO:0008168">
    <property type="term" value="F:methyltransferase activity"/>
    <property type="evidence" value="ECO:0007669"/>
    <property type="project" value="UniProtKB-KW"/>
</dbReference>
<keyword evidence="1" id="KW-0489">Methyltransferase</keyword>
<sequence>MLDHHSWAPHHVDQERPNAARIYDYLLGGACHSAVDRVLAQQLLDAMPQARHVARANRAFLRRSVRYMAERGVRQFIDIGAGAPTAGSVHETARRFGPGSRVVYVDQEPIVVASTRLVVDGQVGAEVVHADFRQPYTVLTAPAVRELDFSRPIGLLLCAVLHYVPDSAGPAALLARYRDALPPGSQLALSHATAEGVSGGIHEVARIYAANAVPLTLRTKSEIGQIIAGFEPVEPGVVYVPHWRPESPEDLVDSPEVAVYGLVADLG</sequence>
<evidence type="ECO:0000313" key="1">
    <source>
        <dbReference type="EMBL" id="MBA8927834.1"/>
    </source>
</evidence>
<dbReference type="Proteomes" id="UP000517916">
    <property type="component" value="Unassembled WGS sequence"/>
</dbReference>
<keyword evidence="1" id="KW-0808">Transferase</keyword>
<dbReference type="InterPro" id="IPR029063">
    <property type="entry name" value="SAM-dependent_MTases_sf"/>
</dbReference>